<keyword evidence="6" id="KW-0539">Nucleus</keyword>
<dbReference type="Gene3D" id="1.25.40.10">
    <property type="entry name" value="Tetratricopeptide repeat domain"/>
    <property type="match status" value="2"/>
</dbReference>
<feature type="compositionally biased region" description="Basic and acidic residues" evidence="8">
    <location>
        <begin position="1360"/>
        <end position="1375"/>
    </location>
</feature>
<dbReference type="Pfam" id="PF12807">
    <property type="entry name" value="eIF3_p135"/>
    <property type="match status" value="1"/>
</dbReference>
<feature type="compositionally biased region" description="Low complexity" evidence="8">
    <location>
        <begin position="139"/>
        <end position="155"/>
    </location>
</feature>
<feature type="domain" description="Clu" evidence="9">
    <location>
        <begin position="304"/>
        <end position="577"/>
    </location>
</feature>
<accession>A0A835K9A4</accession>
<dbReference type="PANTHER" id="PTHR12601">
    <property type="entry name" value="EUKARYOTIC TRANSLATION INITIATION FACTOR 3 SUBUNIT EIF-3"/>
    <property type="match status" value="1"/>
</dbReference>
<feature type="region of interest" description="Disordered" evidence="8">
    <location>
        <begin position="115"/>
        <end position="155"/>
    </location>
</feature>
<dbReference type="PROSITE" id="PS51823">
    <property type="entry name" value="CLU"/>
    <property type="match status" value="1"/>
</dbReference>
<dbReference type="InterPro" id="IPR019734">
    <property type="entry name" value="TPR_rpt"/>
</dbReference>
<evidence type="ECO:0000256" key="8">
    <source>
        <dbReference type="SAM" id="MobiDB-lite"/>
    </source>
</evidence>
<dbReference type="GO" id="GO:0005634">
    <property type="term" value="C:nucleus"/>
    <property type="evidence" value="ECO:0007669"/>
    <property type="project" value="UniProtKB-SubCell"/>
</dbReference>
<dbReference type="FunFam" id="1.25.40.10:FF:000024">
    <property type="entry name" value="Tetratricopeptide repeat (TPR)-like superfamily protein"/>
    <property type="match status" value="1"/>
</dbReference>
<dbReference type="EMBL" id="JADGMS010000003">
    <property type="protein sequence ID" value="KAF9685089.1"/>
    <property type="molecule type" value="Genomic_DNA"/>
</dbReference>
<keyword evidence="5 7" id="KW-0802">TPR repeat</keyword>
<dbReference type="Pfam" id="PF13424">
    <property type="entry name" value="TPR_12"/>
    <property type="match status" value="2"/>
</dbReference>
<sequence>MAPRSGRGKSNRAKAERKRKEGKSVPTVVDVTVITPYESQLVLKGISTDMILDVKKLLAANVETCHLTNYSLSHELIYTPCHCAFVTAEDYTEESQAVAHVRRLLDIVSCTTRFSTKSRRPSPSTSQPKRSNCSRSPRTSTPLSDDAATDTTSVSAAMSESMDMEAIHPTPKLSEFYDFFSFSHLSPPILDLRRCREVKDGEESSRPGDYFEFQVKICNGKLIKVVASVKGFYTVGKQFSQSHSVVDLLQNLSRAFANAYDSLMKAFVEHNKFGNLPFGFRANTWLVPPSVVDSPSNFPSLPVEDESWGGSGGGKGRYGEYDLRPWATDFAILASLPCKTEEERVLRDRKALLLHSQFVDFSIFKAVGAIQGVIDSNLQARDTISGSFLLEDHVGDLSIVVERDAADASLKTVVKVNGKHFSGISAKEIAQRNLLKGLTADESVVVHDTSSLSTVIVRLCGYTSTVKVVGNVKKKKFDAQDIEIDDQPDGGANALNINSLRVLLHKCCSAESSLGQSSHSTLEDLEASRCLVRKLIKESVTKLEEKPIASERSIRWELGSCWLQHLQKREVSKDTNSKSLEDNNENGHAVKGLGKEFKFLKKRDMKHSVTTSTHDREESESGLCSQAMGTNVGQQHNNDESNIGCELRRLVSEEAFLRLKESGTGLHLKSSDELLETACRYYDEVALPKLVMDFGSLELSPVDGRTLTDFMHFRGLQMRSLGRVVELAEKLPHIQSLCVHEMVTRAFKHILKVVIASINNISDLSAAIASSLNFLLGSCGVEGSDQTMKDDHVLKLQWLRTFLSQRFGWTLKDEFQHLRKLSILRGLCHKVGLELVPRDYDMESSNPFRNCDIISVVPVCKNVGCSSADGRALLESAKVALDKGKLEDAVNYGTKALAKMIAVCGPYHRATASAYSLLAVVLYHTGDFNQATIYQQKALDINERELGLDHPDTMKSYGDLSVFYYRLQHIELALKYVNRALFLLHFSCGLSHPNTAATYINVAMMEEGMGNVHVALRYLHEALKCNQRLLGEDHIQTAASYHAIAIALSLMEAFSLSVQHEQTTLTILEAKLGMEDLRTQDAAAWLEYFESKALEQQEAARNGTPKPDASIASKGHLSVSDLLDYISPDQDSRGSDALRKQRRAKVLQVSDKSYQDVIVKDSLGNAMVMTDGNTQEQGVDMIHNEEAEENDDITKYRPTVEGEVVEETTSDEGWLEANPKGRSWKASGRRRPALAKLNINTAEYPSNRERSFRSKVISLEQRKSPRTITMEVSPAKQSIKLQAKATVSKPFSAPANLTAVASKSLSYKEVAVAPPGMVLKPSPEIVEESRGEKPETQICSDVPGTFKEESNDIPVIDNKPGPDEVEGTHESETQPEKYGPGVEEISSSNQEKFIEKNASKLSAAAEPFNPGVCPLAHPLNSVSVTSIYDATASQGMHVVPVAPPLARVPRGPRSPLYYRTAQSYRMRQGFLKYRTHLATQPRSMNPHAPEFVPSRAWQTNPENGDSAITTETKSLLETSKAKEEEENFGKESGNEVQDCGTKKPASETEKAELARQILLSFIVKSVQNNIDGGSETLASKRFDSSENSSDAVANDSAIIKILDGNEGKEKLVTQSSDGEQRKTPDVNKNNHDDGEGFIVVRKRRRSKQQLTNGVAGLCNQQQSLYAPVL</sequence>
<dbReference type="PANTHER" id="PTHR12601:SF45">
    <property type="entry name" value="PROTEIN REDUCED CHLOROPLAST COVERAGE 3"/>
    <property type="match status" value="1"/>
</dbReference>
<dbReference type="CDD" id="cd15466">
    <property type="entry name" value="CLU-central"/>
    <property type="match status" value="1"/>
</dbReference>
<evidence type="ECO:0000256" key="6">
    <source>
        <dbReference type="ARBA" id="ARBA00023242"/>
    </source>
</evidence>
<dbReference type="SMART" id="SM00028">
    <property type="entry name" value="TPR"/>
    <property type="match status" value="4"/>
</dbReference>
<dbReference type="InterPro" id="IPR025697">
    <property type="entry name" value="CLU_dom"/>
</dbReference>
<evidence type="ECO:0000256" key="5">
    <source>
        <dbReference type="ARBA" id="ARBA00022803"/>
    </source>
</evidence>
<evidence type="ECO:0000259" key="9">
    <source>
        <dbReference type="PROSITE" id="PS51823"/>
    </source>
</evidence>
<evidence type="ECO:0000256" key="3">
    <source>
        <dbReference type="ARBA" id="ARBA00022490"/>
    </source>
</evidence>
<dbReference type="InterPro" id="IPR023231">
    <property type="entry name" value="GSKIP_dom_sf"/>
</dbReference>
<evidence type="ECO:0000256" key="7">
    <source>
        <dbReference type="PROSITE-ProRule" id="PRU00339"/>
    </source>
</evidence>
<protein>
    <recommendedName>
        <fullName evidence="9">Clu domain-containing protein</fullName>
    </recommendedName>
</protein>
<feature type="region of interest" description="Disordered" evidence="8">
    <location>
        <begin position="1517"/>
        <end position="1547"/>
    </location>
</feature>
<dbReference type="SUPFAM" id="SSF103107">
    <property type="entry name" value="Hypothetical protein c14orf129, hspc210"/>
    <property type="match status" value="1"/>
</dbReference>
<keyword evidence="4" id="KW-0677">Repeat</keyword>
<dbReference type="InterPro" id="IPR011990">
    <property type="entry name" value="TPR-like_helical_dom_sf"/>
</dbReference>
<dbReference type="Proteomes" id="UP000657918">
    <property type="component" value="Unassembled WGS sequence"/>
</dbReference>
<evidence type="ECO:0000313" key="11">
    <source>
        <dbReference type="Proteomes" id="UP000657918"/>
    </source>
</evidence>
<dbReference type="GO" id="GO:0019750">
    <property type="term" value="P:chloroplast localization"/>
    <property type="evidence" value="ECO:0007669"/>
    <property type="project" value="UniProtKB-ARBA"/>
</dbReference>
<dbReference type="InterPro" id="IPR027523">
    <property type="entry name" value="CLU_prot"/>
</dbReference>
<dbReference type="GO" id="GO:0003729">
    <property type="term" value="F:mRNA binding"/>
    <property type="evidence" value="ECO:0007669"/>
    <property type="project" value="UniProtKB-ARBA"/>
</dbReference>
<dbReference type="GO" id="GO:0005829">
    <property type="term" value="C:cytosol"/>
    <property type="evidence" value="ECO:0007669"/>
    <property type="project" value="UniProtKB-SubCell"/>
</dbReference>
<feature type="compositionally biased region" description="Low complexity" evidence="8">
    <location>
        <begin position="115"/>
        <end position="131"/>
    </location>
</feature>
<name>A0A835K9A4_9ROSI</name>
<feature type="repeat" description="TPR" evidence="7">
    <location>
        <begin position="912"/>
        <end position="945"/>
    </location>
</feature>
<feature type="region of interest" description="Disordered" evidence="8">
    <location>
        <begin position="1"/>
        <end position="22"/>
    </location>
</feature>
<dbReference type="OrthoDB" id="1414216at2759"/>
<evidence type="ECO:0000313" key="10">
    <source>
        <dbReference type="EMBL" id="KAF9685089.1"/>
    </source>
</evidence>
<keyword evidence="11" id="KW-1185">Reference proteome</keyword>
<evidence type="ECO:0000256" key="2">
    <source>
        <dbReference type="ARBA" id="ARBA00004514"/>
    </source>
</evidence>
<organism evidence="10 11">
    <name type="scientific">Salix dunnii</name>
    <dbReference type="NCBI Taxonomy" id="1413687"/>
    <lineage>
        <taxon>Eukaryota</taxon>
        <taxon>Viridiplantae</taxon>
        <taxon>Streptophyta</taxon>
        <taxon>Embryophyta</taxon>
        <taxon>Tracheophyta</taxon>
        <taxon>Spermatophyta</taxon>
        <taxon>Magnoliopsida</taxon>
        <taxon>eudicotyledons</taxon>
        <taxon>Gunneridae</taxon>
        <taxon>Pentapetalae</taxon>
        <taxon>rosids</taxon>
        <taxon>fabids</taxon>
        <taxon>Malpighiales</taxon>
        <taxon>Salicaceae</taxon>
        <taxon>Saliceae</taxon>
        <taxon>Salix</taxon>
    </lineage>
</organism>
<feature type="compositionally biased region" description="Basic and acidic residues" evidence="8">
    <location>
        <begin position="1519"/>
        <end position="1533"/>
    </location>
</feature>
<evidence type="ECO:0000256" key="1">
    <source>
        <dbReference type="ARBA" id="ARBA00004123"/>
    </source>
</evidence>
<reference evidence="10 11" key="1">
    <citation type="submission" date="2020-10" db="EMBL/GenBank/DDBJ databases">
        <title>Plant Genome Project.</title>
        <authorList>
            <person name="Zhang R.-G."/>
        </authorList>
    </citation>
    <scope>NUCLEOTIDE SEQUENCE [LARGE SCALE GENOMIC DNA]</scope>
    <source>
        <strain evidence="10">FAFU-HL-1</strain>
        <tissue evidence="10">Leaf</tissue>
    </source>
</reference>
<feature type="compositionally biased region" description="Basic and acidic residues" evidence="8">
    <location>
        <begin position="1618"/>
        <end position="1634"/>
    </location>
</feature>
<proteinExistence type="predicted"/>
<feature type="region of interest" description="Disordered" evidence="8">
    <location>
        <begin position="1344"/>
        <end position="1383"/>
    </location>
</feature>
<dbReference type="SUPFAM" id="SSF48452">
    <property type="entry name" value="TPR-like"/>
    <property type="match status" value="2"/>
</dbReference>
<feature type="region of interest" description="Disordered" evidence="8">
    <location>
        <begin position="1608"/>
        <end position="1635"/>
    </location>
</feature>
<keyword evidence="3" id="KW-0963">Cytoplasm</keyword>
<feature type="compositionally biased region" description="Basic residues" evidence="8">
    <location>
        <begin position="1"/>
        <end position="17"/>
    </location>
</feature>
<evidence type="ECO:0000256" key="4">
    <source>
        <dbReference type="ARBA" id="ARBA00022737"/>
    </source>
</evidence>
<comment type="subcellular location">
    <subcellularLocation>
        <location evidence="2">Cytoplasm</location>
        <location evidence="2">Cytosol</location>
    </subcellularLocation>
    <subcellularLocation>
        <location evidence="1">Nucleus</location>
    </subcellularLocation>
</comment>
<comment type="caution">
    <text evidence="10">The sequence shown here is derived from an EMBL/GenBank/DDBJ whole genome shotgun (WGS) entry which is preliminary data.</text>
</comment>
<dbReference type="InterPro" id="IPR033646">
    <property type="entry name" value="CLU-central"/>
</dbReference>
<gene>
    <name evidence="10" type="ORF">SADUNF_Sadunf03G0018000</name>
</gene>
<dbReference type="PROSITE" id="PS50005">
    <property type="entry name" value="TPR"/>
    <property type="match status" value="1"/>
</dbReference>